<dbReference type="Proteomes" id="UP001062901">
    <property type="component" value="Unassembled WGS sequence"/>
</dbReference>
<evidence type="ECO:0000313" key="3">
    <source>
        <dbReference type="Proteomes" id="UP001062901"/>
    </source>
</evidence>
<protein>
    <submittedName>
        <fullName evidence="2">Uncharacterized protein</fullName>
    </submittedName>
</protein>
<comment type="caution">
    <text evidence="2">The sequence shown here is derived from an EMBL/GenBank/DDBJ whole genome shotgun (WGS) entry which is preliminary data.</text>
</comment>
<dbReference type="RefSeq" id="WP_018981178.1">
    <property type="nucleotide sequence ID" value="NZ_BAQD01000061.1"/>
</dbReference>
<reference evidence="2" key="1">
    <citation type="submission" date="2013-04" db="EMBL/GenBank/DDBJ databases">
        <title>The genome sequencing project of 58 acetic acid bacteria.</title>
        <authorList>
            <person name="Okamoto-Kainuma A."/>
            <person name="Ishikawa M."/>
            <person name="Umino S."/>
            <person name="Koizumi Y."/>
            <person name="Shiwa Y."/>
            <person name="Yoshikawa H."/>
            <person name="Matsutani M."/>
            <person name="Matsushita K."/>
        </authorList>
    </citation>
    <scope>NUCLEOTIDE SEQUENCE</scope>
    <source>
        <strain evidence="2">DSM 15669</strain>
    </source>
</reference>
<gene>
    <name evidence="2" type="ORF">AA15669_1646</name>
</gene>
<accession>A0ABQ0P0C5</accession>
<feature type="coiled-coil region" evidence="1">
    <location>
        <begin position="191"/>
        <end position="225"/>
    </location>
</feature>
<name>A0ABQ0P0C5_9PROT</name>
<organism evidence="2 3">
    <name type="scientific">Saccharibacter floricola DSM 15669</name>
    <dbReference type="NCBI Taxonomy" id="1123227"/>
    <lineage>
        <taxon>Bacteria</taxon>
        <taxon>Pseudomonadati</taxon>
        <taxon>Pseudomonadota</taxon>
        <taxon>Alphaproteobacteria</taxon>
        <taxon>Acetobacterales</taxon>
        <taxon>Acetobacteraceae</taxon>
        <taxon>Saccharibacter</taxon>
    </lineage>
</organism>
<keyword evidence="3" id="KW-1185">Reference proteome</keyword>
<dbReference type="EMBL" id="BAQD01000061">
    <property type="protein sequence ID" value="GBQ08068.1"/>
    <property type="molecule type" value="Genomic_DNA"/>
</dbReference>
<evidence type="ECO:0000256" key="1">
    <source>
        <dbReference type="SAM" id="Coils"/>
    </source>
</evidence>
<evidence type="ECO:0000313" key="2">
    <source>
        <dbReference type="EMBL" id="GBQ08068.1"/>
    </source>
</evidence>
<keyword evidence="1" id="KW-0175">Coiled coil</keyword>
<proteinExistence type="predicted"/>
<sequence>MSKFASPSLSRSQKIGQAATLSDRQSTSLAQSTVIDERFFETFKEKFEGMELLDNQEKVQAISTLVNVLKSEQKKQLHIVLQIGRAFCNTEDEFSQEEWKHLLKYTQELFGMSRHTACMYRNVARDIDSGRIPREICPTSFSTAYQLSTYTDKQLELAKEEGIITPDVSRRTLVAFKQKHLRPKKRNYSSAKKGKDRLKALTKERERLYKKLEKIEEQIAREKEEH</sequence>